<dbReference type="Pfam" id="PF01963">
    <property type="entry name" value="TraB_PrgY_gumN"/>
    <property type="match status" value="1"/>
</dbReference>
<dbReference type="PANTHER" id="PTHR40590:SF1">
    <property type="entry name" value="CYTOPLASMIC PROTEIN"/>
    <property type="match status" value="1"/>
</dbReference>
<dbReference type="InterPro" id="IPR047111">
    <property type="entry name" value="YbaP-like"/>
</dbReference>
<evidence type="ECO:0000313" key="2">
    <source>
        <dbReference type="EMBL" id="PQA60797.1"/>
    </source>
</evidence>
<dbReference type="RefSeq" id="WP_104713460.1">
    <property type="nucleotide sequence ID" value="NZ_PTRA01000001.1"/>
</dbReference>
<dbReference type="PANTHER" id="PTHR40590">
    <property type="entry name" value="CYTOPLASMIC PROTEIN-RELATED"/>
    <property type="match status" value="1"/>
</dbReference>
<keyword evidence="3" id="KW-1185">Reference proteome</keyword>
<dbReference type="EMBL" id="PTRA01000001">
    <property type="protein sequence ID" value="PQA60797.1"/>
    <property type="molecule type" value="Genomic_DNA"/>
</dbReference>
<accession>A0A2S7ISU7</accession>
<feature type="signal peptide" evidence="1">
    <location>
        <begin position="1"/>
        <end position="21"/>
    </location>
</feature>
<sequence length="289" mass="32718">MKYFKQLGAGLLLLLSSHAFSQKNTPSLLYEVSGKGLTKPSYLYGTFHLLCQKDLQISPVALEKLKGTEQLYLEIDMDDPKELSSMMSSMYLKGQTLKDLVSEADYDYLNQFFKDSLKTNLEMVKQMKPFMLMSMIYPKMLGCTPGSPEMVFMQKATTDKKPVLGLEKAADQFAVIDKPGPKKGAEQLVKYVREYGHSQEEFNTMLELYRKQDIEALYEASEKDPDFKDQLQDLLWQRNSNWIPVITKSIHEKPSFIAVGAAHLGGPKGVLALLKEQGYTVKSVNTRAN</sequence>
<comment type="caution">
    <text evidence="2">The sequence shown here is derived from an EMBL/GenBank/DDBJ whole genome shotgun (WGS) entry which is preliminary data.</text>
</comment>
<name>A0A2S7ISU7_9BACT</name>
<dbReference type="Proteomes" id="UP000239590">
    <property type="component" value="Unassembled WGS sequence"/>
</dbReference>
<feature type="chain" id="PRO_5015696641" evidence="1">
    <location>
        <begin position="22"/>
        <end position="289"/>
    </location>
</feature>
<dbReference type="InterPro" id="IPR002816">
    <property type="entry name" value="TraB/PrgY/GumN_fam"/>
</dbReference>
<evidence type="ECO:0000256" key="1">
    <source>
        <dbReference type="SAM" id="SignalP"/>
    </source>
</evidence>
<proteinExistence type="predicted"/>
<gene>
    <name evidence="2" type="ORF">C5O19_14635</name>
</gene>
<evidence type="ECO:0000313" key="3">
    <source>
        <dbReference type="Proteomes" id="UP000239590"/>
    </source>
</evidence>
<reference evidence="3" key="1">
    <citation type="submission" date="2018-02" db="EMBL/GenBank/DDBJ databases">
        <title>Genome sequencing of Solimonas sp. HR-BB.</title>
        <authorList>
            <person name="Lee Y."/>
            <person name="Jeon C.O."/>
        </authorList>
    </citation>
    <scope>NUCLEOTIDE SEQUENCE [LARGE SCALE GENOMIC DNA]</scope>
    <source>
        <strain evidence="3">HR-U</strain>
    </source>
</reference>
<protein>
    <submittedName>
        <fullName evidence="2">TraB/GumN family protein</fullName>
    </submittedName>
</protein>
<keyword evidence="1" id="KW-0732">Signal</keyword>
<dbReference type="OrthoDB" id="9798714at2"/>
<dbReference type="CDD" id="cd14789">
    <property type="entry name" value="Tiki"/>
    <property type="match status" value="1"/>
</dbReference>
<organism evidence="2 3">
    <name type="scientific">Siphonobacter curvatus</name>
    <dbReference type="NCBI Taxonomy" id="2094562"/>
    <lineage>
        <taxon>Bacteria</taxon>
        <taxon>Pseudomonadati</taxon>
        <taxon>Bacteroidota</taxon>
        <taxon>Cytophagia</taxon>
        <taxon>Cytophagales</taxon>
        <taxon>Cytophagaceae</taxon>
        <taxon>Siphonobacter</taxon>
    </lineage>
</organism>
<dbReference type="AlphaFoldDB" id="A0A2S7ISU7"/>